<proteinExistence type="predicted"/>
<evidence type="ECO:0000256" key="1">
    <source>
        <dbReference type="SAM" id="Phobius"/>
    </source>
</evidence>
<organism evidence="2">
    <name type="scientific">Spongospora subterranea</name>
    <dbReference type="NCBI Taxonomy" id="70186"/>
    <lineage>
        <taxon>Eukaryota</taxon>
        <taxon>Sar</taxon>
        <taxon>Rhizaria</taxon>
        <taxon>Endomyxa</taxon>
        <taxon>Phytomyxea</taxon>
        <taxon>Plasmodiophorida</taxon>
        <taxon>Plasmodiophoridae</taxon>
        <taxon>Spongospora</taxon>
    </lineage>
</organism>
<keyword evidence="1" id="KW-1133">Transmembrane helix</keyword>
<dbReference type="EMBL" id="HACM01007717">
    <property type="protein sequence ID" value="CRZ08159.1"/>
    <property type="molecule type" value="Transcribed_RNA"/>
</dbReference>
<protein>
    <submittedName>
        <fullName evidence="2">Uncharacterized protein</fullName>
    </submittedName>
</protein>
<keyword evidence="1" id="KW-0812">Transmembrane</keyword>
<sequence length="103" mass="11217">GHIEDLSLFFADLDEVFVPGGLVASGIHNEIMAADAWAVAAMLTAILGLSISFQHLILRQLHLNIRQVGLDIQQLRIELLAEHAAMLRSELVKDLPIAKPGSQ</sequence>
<evidence type="ECO:0000313" key="2">
    <source>
        <dbReference type="EMBL" id="CRZ08159.1"/>
    </source>
</evidence>
<feature type="non-terminal residue" evidence="2">
    <location>
        <position position="1"/>
    </location>
</feature>
<dbReference type="AlphaFoldDB" id="A0A0H5RHL1"/>
<feature type="non-terminal residue" evidence="2">
    <location>
        <position position="103"/>
    </location>
</feature>
<feature type="transmembrane region" description="Helical" evidence="1">
    <location>
        <begin position="36"/>
        <end position="58"/>
    </location>
</feature>
<keyword evidence="1" id="KW-0472">Membrane</keyword>
<accession>A0A0H5RHL1</accession>
<reference evidence="2" key="1">
    <citation type="submission" date="2015-04" db="EMBL/GenBank/DDBJ databases">
        <title>The genome sequence of the plant pathogenic Rhizarian Plasmodiophora brassicae reveals insights in its biotrophic life cycle and the origin of chitin synthesis.</title>
        <authorList>
            <person name="Schwelm A."/>
            <person name="Fogelqvist J."/>
            <person name="Knaust A."/>
            <person name="Julke S."/>
            <person name="Lilja T."/>
            <person name="Dhandapani V."/>
            <person name="Bonilla-Rosso G."/>
            <person name="Karlsson M."/>
            <person name="Shevchenko A."/>
            <person name="Choi S.R."/>
            <person name="Kim H.G."/>
            <person name="Park J.Y."/>
            <person name="Lim Y.P."/>
            <person name="Ludwig-Muller J."/>
            <person name="Dixelius C."/>
        </authorList>
    </citation>
    <scope>NUCLEOTIDE SEQUENCE</scope>
    <source>
        <tissue evidence="2">Potato root galls</tissue>
    </source>
</reference>
<name>A0A0H5RHL1_9EUKA</name>